<dbReference type="GO" id="GO:0004177">
    <property type="term" value="F:aminopeptidase activity"/>
    <property type="evidence" value="ECO:0007669"/>
    <property type="project" value="UniProtKB-KW"/>
</dbReference>
<keyword evidence="3" id="KW-1185">Reference proteome</keyword>
<evidence type="ECO:0000259" key="1">
    <source>
        <dbReference type="Pfam" id="PF00326"/>
    </source>
</evidence>
<dbReference type="Gene3D" id="3.40.50.1820">
    <property type="entry name" value="alpha/beta hydrolase"/>
    <property type="match status" value="1"/>
</dbReference>
<dbReference type="PANTHER" id="PTHR43056">
    <property type="entry name" value="PEPTIDASE S9 PROLYL OLIGOPEPTIDASE"/>
    <property type="match status" value="1"/>
</dbReference>
<accession>A0ABT1IE54</accession>
<dbReference type="RefSeq" id="WP_253887875.1">
    <property type="nucleotide sequence ID" value="NZ_BAAAVB010000013.1"/>
</dbReference>
<dbReference type="EMBL" id="JAMTCO010000008">
    <property type="protein sequence ID" value="MCP2270913.1"/>
    <property type="molecule type" value="Genomic_DNA"/>
</dbReference>
<feature type="domain" description="Peptidase S9 prolyl oligopeptidase catalytic" evidence="1">
    <location>
        <begin position="418"/>
        <end position="624"/>
    </location>
</feature>
<name>A0ABT1IE54_9PSEU</name>
<dbReference type="InterPro" id="IPR050585">
    <property type="entry name" value="Xaa-Pro_dipeptidyl-ppase/CocE"/>
</dbReference>
<protein>
    <submittedName>
        <fullName evidence="2">Dipeptidyl aminopeptidase/acylaminoacyl peptidase</fullName>
    </submittedName>
</protein>
<evidence type="ECO:0000313" key="3">
    <source>
        <dbReference type="Proteomes" id="UP001205185"/>
    </source>
</evidence>
<comment type="caution">
    <text evidence="2">The sequence shown here is derived from an EMBL/GenBank/DDBJ whole genome shotgun (WGS) entry which is preliminary data.</text>
</comment>
<dbReference type="InterPro" id="IPR029058">
    <property type="entry name" value="AB_hydrolase_fold"/>
</dbReference>
<dbReference type="Gene3D" id="2.120.10.30">
    <property type="entry name" value="TolB, C-terminal domain"/>
    <property type="match status" value="1"/>
</dbReference>
<dbReference type="SUPFAM" id="SSF82171">
    <property type="entry name" value="DPP6 N-terminal domain-like"/>
    <property type="match status" value="1"/>
</dbReference>
<keyword evidence="2" id="KW-0378">Hydrolase</keyword>
<reference evidence="2 3" key="1">
    <citation type="submission" date="2022-06" db="EMBL/GenBank/DDBJ databases">
        <title>Genomic Encyclopedia of Archaeal and Bacterial Type Strains, Phase II (KMG-II): from individual species to whole genera.</title>
        <authorList>
            <person name="Goeker M."/>
        </authorList>
    </citation>
    <scope>NUCLEOTIDE SEQUENCE [LARGE SCALE GENOMIC DNA]</scope>
    <source>
        <strain evidence="2 3">DSM 44255</strain>
    </source>
</reference>
<keyword evidence="2" id="KW-0031">Aminopeptidase</keyword>
<dbReference type="Pfam" id="PF00326">
    <property type="entry name" value="Peptidase_S9"/>
    <property type="match status" value="1"/>
</dbReference>
<gene>
    <name evidence="2" type="ORF">LV75_003425</name>
</gene>
<dbReference type="Proteomes" id="UP001205185">
    <property type="component" value="Unassembled WGS sequence"/>
</dbReference>
<proteinExistence type="predicted"/>
<dbReference type="SUPFAM" id="SSF53474">
    <property type="entry name" value="alpha/beta-Hydrolases"/>
    <property type="match status" value="1"/>
</dbReference>
<dbReference type="InterPro" id="IPR011042">
    <property type="entry name" value="6-blade_b-propeller_TolB-like"/>
</dbReference>
<dbReference type="InterPro" id="IPR001375">
    <property type="entry name" value="Peptidase_S9_cat"/>
</dbReference>
<keyword evidence="2" id="KW-0645">Protease</keyword>
<dbReference type="PANTHER" id="PTHR43056:SF5">
    <property type="entry name" value="PEPTIDASE S9 PROLYL OLIGOPEPTIDASE CATALYTIC DOMAIN-CONTAINING PROTEIN"/>
    <property type="match status" value="1"/>
</dbReference>
<sequence>MSKIAPYGTWVSPLGAADVARAGSAPSWVRRVGAEVFWTEGQPLEGGRSALFRHDGARVRRVLEAPWNVRNRVHEYGGMPYLVLGERVVFTNWDDQRVYLTDREGTDPKPISAEPSTPQGWRYTDLVAGPDGTEVWCVREDESDYRELVALPLDGSPARVLGRTHHFMSSPQPSPDGRHAAWLGWEHPNMPWDGTELCVAAITDEGVLGPHRVVAGGPREAVCQVEWEAADSLLAMTDPDGWWNLHRVGLDGTVVNLAAGEHELGGPLWQLGYRWFGQLGRGRFAVLRTNRLAILDERSGTVTEVDADLSAWSNLDAGTDGVVVASAAGPRADWTPVRLDLSTGELTELDSPAPLPALEYLPLPQARVFDSPEGYRIPAYLYPPTNPDFAGPPGETPPLLVYPHSGPTAHCVPALEVDIAYFTSRGFAVVTVDYAGSTGHGRHFRELLNGQWGVADVRDCATVATVLIKEGLADPDRVGIRGGSAGGWTAAAAMTTLDIFQCATLSYPMLDLSPWADGGAESHDFESRYLESLVGTLPEHRELYAERSPINHIDRLAGPVLLLQGLGDRVCPPEQANRFVAALDGTGIPHAYLTFEGEQHGFRAASTIIAAHEAELSFYGQVFGFETDAPAVELHR</sequence>
<evidence type="ECO:0000313" key="2">
    <source>
        <dbReference type="EMBL" id="MCP2270913.1"/>
    </source>
</evidence>
<organism evidence="2 3">
    <name type="scientific">Actinokineospora diospyrosa</name>
    <dbReference type="NCBI Taxonomy" id="103728"/>
    <lineage>
        <taxon>Bacteria</taxon>
        <taxon>Bacillati</taxon>
        <taxon>Actinomycetota</taxon>
        <taxon>Actinomycetes</taxon>
        <taxon>Pseudonocardiales</taxon>
        <taxon>Pseudonocardiaceae</taxon>
        <taxon>Actinokineospora</taxon>
    </lineage>
</organism>